<gene>
    <name evidence="1" type="ORF">BTE48_11335</name>
</gene>
<reference evidence="1 2" key="1">
    <citation type="submission" date="2017-01" db="EMBL/GenBank/DDBJ databases">
        <title>Genome Sequencing of a Marine Spirillum, Oceanospirillum multiglobuliferum ATCC 33336, from Japan.</title>
        <authorList>
            <person name="Carney J.G."/>
            <person name="Trachtenberg A.M."/>
            <person name="Rheaume B.A."/>
            <person name="Linnane J.D."/>
            <person name="Pitts N.L."/>
            <person name="Mykles D.L."/>
            <person name="Maclea K.S."/>
        </authorList>
    </citation>
    <scope>NUCLEOTIDE SEQUENCE [LARGE SCALE GENOMIC DNA]</scope>
    <source>
        <strain evidence="1 2">ATCC 33336</strain>
    </source>
</reference>
<name>A0A1V4T417_9GAMM</name>
<evidence type="ECO:0000313" key="2">
    <source>
        <dbReference type="Proteomes" id="UP000191418"/>
    </source>
</evidence>
<dbReference type="EMBL" id="MTSM01000015">
    <property type="protein sequence ID" value="OPX54929.1"/>
    <property type="molecule type" value="Genomic_DNA"/>
</dbReference>
<evidence type="ECO:0000313" key="1">
    <source>
        <dbReference type="EMBL" id="OPX54929.1"/>
    </source>
</evidence>
<dbReference type="RefSeq" id="WP_080051876.1">
    <property type="nucleotide sequence ID" value="NZ_MTSM01000015.1"/>
</dbReference>
<dbReference type="AlphaFoldDB" id="A0A1V4T417"/>
<organism evidence="1 2">
    <name type="scientific">Oceanospirillum multiglobuliferum</name>
    <dbReference type="NCBI Taxonomy" id="64969"/>
    <lineage>
        <taxon>Bacteria</taxon>
        <taxon>Pseudomonadati</taxon>
        <taxon>Pseudomonadota</taxon>
        <taxon>Gammaproteobacteria</taxon>
        <taxon>Oceanospirillales</taxon>
        <taxon>Oceanospirillaceae</taxon>
        <taxon>Oceanospirillum</taxon>
    </lineage>
</organism>
<dbReference type="Proteomes" id="UP000191418">
    <property type="component" value="Unassembled WGS sequence"/>
</dbReference>
<proteinExistence type="predicted"/>
<accession>A0A1V4T417</accession>
<keyword evidence="2" id="KW-1185">Reference proteome</keyword>
<comment type="caution">
    <text evidence="1">The sequence shown here is derived from an EMBL/GenBank/DDBJ whole genome shotgun (WGS) entry which is preliminary data.</text>
</comment>
<protein>
    <submittedName>
        <fullName evidence="1">Uncharacterized protein</fullName>
    </submittedName>
</protein>
<sequence>MDIRNTSSFLSTLTAGSASATTKNRLEYTPPADEGINLKEAIEGGKAYQEMQDQRETEYLKIWGDNFQNVFKLARSAEDHLLAGFQGFESFKEKQAIEHPNIDIDSLDVALEDGQLKLSALDVNGQPISDKQLASIEDEFFKEEELVESLTLGLSELTESIAHSTSEFFRDYDLEFSREGIVKDGRFSLNDLVQEYNQSFEKAYKNTNVRERDISTGIEKMIPATEKYPTFSERLEKNGLEIFATLNFAHERPSPSERSNIYSLIDLNA</sequence>